<feature type="region of interest" description="Disordered" evidence="1">
    <location>
        <begin position="180"/>
        <end position="253"/>
    </location>
</feature>
<dbReference type="SUPFAM" id="SSF52058">
    <property type="entry name" value="L domain-like"/>
    <property type="match status" value="2"/>
</dbReference>
<feature type="domain" description="Protein kinase" evidence="2">
    <location>
        <begin position="868"/>
        <end position="1119"/>
    </location>
</feature>
<dbReference type="InterPro" id="IPR011009">
    <property type="entry name" value="Kinase-like_dom_sf"/>
</dbReference>
<keyword evidence="4" id="KW-1185">Reference proteome</keyword>
<dbReference type="EMBL" id="JAPFFF010000097">
    <property type="protein sequence ID" value="KAK8835486.1"/>
    <property type="molecule type" value="Genomic_DNA"/>
</dbReference>
<protein>
    <recommendedName>
        <fullName evidence="2">Protein kinase domain-containing protein</fullName>
    </recommendedName>
</protein>
<name>A0ABR2GP89_9EUKA</name>
<dbReference type="InterPro" id="IPR026906">
    <property type="entry name" value="LRR_5"/>
</dbReference>
<dbReference type="InterPro" id="IPR032675">
    <property type="entry name" value="LRR_dom_sf"/>
</dbReference>
<evidence type="ECO:0000313" key="4">
    <source>
        <dbReference type="Proteomes" id="UP001470230"/>
    </source>
</evidence>
<evidence type="ECO:0000313" key="3">
    <source>
        <dbReference type="EMBL" id="KAK8835486.1"/>
    </source>
</evidence>
<dbReference type="Gene3D" id="3.80.10.10">
    <property type="entry name" value="Ribonuclease Inhibitor"/>
    <property type="match status" value="3"/>
</dbReference>
<dbReference type="PANTHER" id="PTHR23257:SF958">
    <property type="entry name" value="SERINE_THREONINE-PROTEIN KINASE WNK4"/>
    <property type="match status" value="1"/>
</dbReference>
<dbReference type="PANTHER" id="PTHR23257">
    <property type="entry name" value="SERINE-THREONINE PROTEIN KINASE"/>
    <property type="match status" value="1"/>
</dbReference>
<dbReference type="PROSITE" id="PS50011">
    <property type="entry name" value="PROTEIN_KINASE_DOM"/>
    <property type="match status" value="1"/>
</dbReference>
<dbReference type="Proteomes" id="UP001470230">
    <property type="component" value="Unassembled WGS sequence"/>
</dbReference>
<dbReference type="Pfam" id="PF13306">
    <property type="entry name" value="LRR_5"/>
    <property type="match status" value="4"/>
</dbReference>
<evidence type="ECO:0000259" key="2">
    <source>
        <dbReference type="PROSITE" id="PS50011"/>
    </source>
</evidence>
<dbReference type="Gene3D" id="1.10.510.10">
    <property type="entry name" value="Transferase(Phosphotransferase) domain 1"/>
    <property type="match status" value="1"/>
</dbReference>
<organism evidence="3 4">
    <name type="scientific">Tritrichomonas musculus</name>
    <dbReference type="NCBI Taxonomy" id="1915356"/>
    <lineage>
        <taxon>Eukaryota</taxon>
        <taxon>Metamonada</taxon>
        <taxon>Parabasalia</taxon>
        <taxon>Tritrichomonadida</taxon>
        <taxon>Tritrichomonadidae</taxon>
        <taxon>Tritrichomonas</taxon>
    </lineage>
</organism>
<sequence>MTNSNKNKKDDESGSIMFIGKYDVYLHQLEETVVKQKINVSSQPNVVKYSIEGCNWDAWVISGNVKPTFLLKKLISQMKIIIFVFNAQKQETLMFLNEGWFHIVKQSIEDNQSQIRLLYGTQINNEIDLKKLAPQIKETVDKFKCNVFSNIKITDNIGFKVNYNLFDFLNDQFSFHKKQENKKSIQSYNDQKQIEKKGINAKDKPANIIENNDKKKDKSKNEYYSYKSDDDYDEEYENTEEEDPEENDVGEGEVFTPPGNIVYRLFDKYHIAHVIESPKANGDIFIPRNVQFKSFKYTVTRICEKAFQDTEIKSLSFAPYSKVRKICNLAFNKSLLESLSIPSSLNKIEEQSFYGCDNLKKIEIDKKNNYFINRNEFLLYKNKTENKNAPSEEMIFSLNDYQFKNNAIKFIRSQKLFSFNVYSPPFNTDIFRKFIKCQNIQYIELIYNQKIEIKENCFYESKNIKGIRFVSKDLNVNNFGFRNLRNVSLFHFEKLVKAKFGSNAFSGCESLQKFEIATSSELELCDECFHGNINLQELKVNSPSVIIGKNGFMGCNSLSSVSFLNLKSIKIGSNAFSGCESLKELKLKVESNLEFEEYCFSRASNLQRVEITGIKSLIIEQGSFENCSSLTSISFPDAIEVNFGRKSFSGCTKLNKISLPKAESICFEEFCFERDKSISPIYLNCINLTIHENSFDKPVPIPSYRLNRIRKLELHINNLNPFSSMIDQCKSLESITIKINQIGSIAQNSFNKIGFNLKHVNLITKEAFILEKEIFSKLNKLEAVQIASPSLTITSNCFNEAKNLQEFEFQGEQLTIEESCFKNCRKLTKFSLSNICYVRISSRLFEGCGKLNSFIIKPTTKIVLSNYFDIKGEIGSGQSGMSYLAIEKETNQTKRVKTLQAALRTPEEVRSFFFHMIQLSSVKSPVVSAIHGFHFIDFGPKLQPTIVTDYIRGLSLEEAFSNMNKLRLKGTQRYIILLGITIGMEYLHSNNIIHNNLTPSNIILDEKYFPHINDYSMMNPNGNTYTAPEIFNDKPFSNEADVYSYSIIAYELITCKRPYEGYKMNDFIQKVIKKGERPDLKLIQDKNIQTLLNRCWSAAPSNRPSFNSVLEEIINEQYINTFGANRCEVETYLRTFGIKLKYAKEKPKNAKSGMNIKLSGSERSLEVQKQIEPQPKISQSSNNSKNSELMITRYLRSILFDENVPIKRFSISDKTKLSGDLIELSDKILKPGKKIILFFTIEHASNYIVKYYKDTDPIHSLGSYLNIQIKPAIGKEYRICVLCDISKINNDTDINRDCFTFAIAFIEYPSVQDFIKKIMSYIDPSKKAKLPNPQLFAYKNSKFINITKIKDIQNKEMPIFVSWGGKQYNHIRNFINEHVKYQEDFIFNFALNLS</sequence>
<gene>
    <name evidence="3" type="ORF">M9Y10_046129</name>
</gene>
<feature type="compositionally biased region" description="Basic and acidic residues" evidence="1">
    <location>
        <begin position="192"/>
        <end position="221"/>
    </location>
</feature>
<dbReference type="InterPro" id="IPR001245">
    <property type="entry name" value="Ser-Thr/Tyr_kinase_cat_dom"/>
</dbReference>
<dbReference type="Pfam" id="PF07714">
    <property type="entry name" value="PK_Tyr_Ser-Thr"/>
    <property type="match status" value="1"/>
</dbReference>
<dbReference type="InterPro" id="IPR050167">
    <property type="entry name" value="Ser_Thr_protein_kinase"/>
</dbReference>
<reference evidence="3 4" key="1">
    <citation type="submission" date="2024-04" db="EMBL/GenBank/DDBJ databases">
        <title>Tritrichomonas musculus Genome.</title>
        <authorList>
            <person name="Alves-Ferreira E."/>
            <person name="Grigg M."/>
            <person name="Lorenzi H."/>
            <person name="Galac M."/>
        </authorList>
    </citation>
    <scope>NUCLEOTIDE SEQUENCE [LARGE SCALE GENOMIC DNA]</scope>
    <source>
        <strain evidence="3 4">EAF2021</strain>
    </source>
</reference>
<comment type="caution">
    <text evidence="3">The sequence shown here is derived from an EMBL/GenBank/DDBJ whole genome shotgun (WGS) entry which is preliminary data.</text>
</comment>
<accession>A0ABR2GP89</accession>
<feature type="compositionally biased region" description="Acidic residues" evidence="1">
    <location>
        <begin position="230"/>
        <end position="251"/>
    </location>
</feature>
<dbReference type="SUPFAM" id="SSF56112">
    <property type="entry name" value="Protein kinase-like (PK-like)"/>
    <property type="match status" value="1"/>
</dbReference>
<proteinExistence type="predicted"/>
<evidence type="ECO:0000256" key="1">
    <source>
        <dbReference type="SAM" id="MobiDB-lite"/>
    </source>
</evidence>
<dbReference type="InterPro" id="IPR000719">
    <property type="entry name" value="Prot_kinase_dom"/>
</dbReference>